<organism evidence="13 14">
    <name type="scientific">Phaedon cochleariae</name>
    <name type="common">Mustard beetle</name>
    <dbReference type="NCBI Taxonomy" id="80249"/>
    <lineage>
        <taxon>Eukaryota</taxon>
        <taxon>Metazoa</taxon>
        <taxon>Ecdysozoa</taxon>
        <taxon>Arthropoda</taxon>
        <taxon>Hexapoda</taxon>
        <taxon>Insecta</taxon>
        <taxon>Pterygota</taxon>
        <taxon>Neoptera</taxon>
        <taxon>Endopterygota</taxon>
        <taxon>Coleoptera</taxon>
        <taxon>Polyphaga</taxon>
        <taxon>Cucujiformia</taxon>
        <taxon>Chrysomeloidea</taxon>
        <taxon>Chrysomelidae</taxon>
        <taxon>Chrysomelinae</taxon>
        <taxon>Chrysomelini</taxon>
        <taxon>Phaedon</taxon>
    </lineage>
</organism>
<dbReference type="Pfam" id="PF01408">
    <property type="entry name" value="GFO_IDH_MocA"/>
    <property type="match status" value="1"/>
</dbReference>
<sequence length="335" mass="37244">MALKWGVAGAGRISHDFVTAVQTLPPSDHQIVAIAARSKSNAEKFAKEHGALRSYEGYLGLAQDKDVDIVYIGNLNKQHFETAKMMLEHGKHVLCEKPFTMNEKQTRKLFSIAREKKLFLMEAVWSRFFPAYEEMRRIIDAGEIGDVLFASVHFGFALQQVDRVTKLDMGGGAILDLGIYILQFQQYVFRGLKPIKVVINGHLNSHETDESCGAIITYPNGKMAVVSASARVALPNEATVVGTKGTLKLPDFWCPTKLITPEGTKEYPLPESSVPFLHHQSAGLSYEAEAARQCIKAGLIECSNITHDESTELARLMDLMRKELGVVFPEDSQEF</sequence>
<dbReference type="Pfam" id="PF22725">
    <property type="entry name" value="GFO_IDH_MocA_C3"/>
    <property type="match status" value="1"/>
</dbReference>
<feature type="domain" description="GFO/IDH/MocA-like oxidoreductase" evidence="12">
    <location>
        <begin position="132"/>
        <end position="247"/>
    </location>
</feature>
<dbReference type="GO" id="GO:0047115">
    <property type="term" value="F:trans-1,2-dihydrobenzene-1,2-diol dehydrogenase activity"/>
    <property type="evidence" value="ECO:0007669"/>
    <property type="project" value="UniProtKB-EC"/>
</dbReference>
<dbReference type="Gene3D" id="3.40.50.720">
    <property type="entry name" value="NAD(P)-binding Rossmann-like Domain"/>
    <property type="match status" value="1"/>
</dbReference>
<evidence type="ECO:0000313" key="14">
    <source>
        <dbReference type="Proteomes" id="UP001153737"/>
    </source>
</evidence>
<evidence type="ECO:0000259" key="12">
    <source>
        <dbReference type="Pfam" id="PF22725"/>
    </source>
</evidence>
<dbReference type="PANTHER" id="PTHR22604:SF105">
    <property type="entry name" value="TRANS-1,2-DIHYDROBENZENE-1,2-DIOL DEHYDROGENASE"/>
    <property type="match status" value="1"/>
</dbReference>
<evidence type="ECO:0000256" key="1">
    <source>
        <dbReference type="ARBA" id="ARBA00010928"/>
    </source>
</evidence>
<evidence type="ECO:0000256" key="9">
    <source>
        <dbReference type="ARBA" id="ARBA00047423"/>
    </source>
</evidence>
<dbReference type="SUPFAM" id="SSF51735">
    <property type="entry name" value="NAD(P)-binding Rossmann-fold domains"/>
    <property type="match status" value="1"/>
</dbReference>
<dbReference type="EC" id="1.1.1.179" evidence="4"/>
<keyword evidence="14" id="KW-1185">Reference proteome</keyword>
<accession>A0A9P0GT04</accession>
<evidence type="ECO:0000256" key="8">
    <source>
        <dbReference type="ARBA" id="ARBA00043025"/>
    </source>
</evidence>
<name>A0A9P0GT04_PHACE</name>
<evidence type="ECO:0000256" key="2">
    <source>
        <dbReference type="ARBA" id="ARBA00023002"/>
    </source>
</evidence>
<dbReference type="InterPro" id="IPR050984">
    <property type="entry name" value="Gfo/Idh/MocA_domain"/>
</dbReference>
<dbReference type="EC" id="1.3.1.20" evidence="3"/>
<dbReference type="GO" id="GO:0000166">
    <property type="term" value="F:nucleotide binding"/>
    <property type="evidence" value="ECO:0007669"/>
    <property type="project" value="InterPro"/>
</dbReference>
<dbReference type="SUPFAM" id="SSF55347">
    <property type="entry name" value="Glyceraldehyde-3-phosphate dehydrogenase-like, C-terminal domain"/>
    <property type="match status" value="1"/>
</dbReference>
<gene>
    <name evidence="13" type="ORF">PHAECO_LOCUS6753</name>
</gene>
<dbReference type="PANTHER" id="PTHR22604">
    <property type="entry name" value="OXIDOREDUCTASES"/>
    <property type="match status" value="1"/>
</dbReference>
<comment type="catalytic activity">
    <reaction evidence="10">
        <text>D-xylose + NADP(+) = D-xylono-1,5-lactone + NADPH + H(+)</text>
        <dbReference type="Rhea" id="RHEA:22000"/>
        <dbReference type="ChEBI" id="CHEBI:15378"/>
        <dbReference type="ChEBI" id="CHEBI:15867"/>
        <dbReference type="ChEBI" id="CHEBI:53455"/>
        <dbReference type="ChEBI" id="CHEBI:57783"/>
        <dbReference type="ChEBI" id="CHEBI:58349"/>
        <dbReference type="EC" id="1.1.1.179"/>
    </reaction>
</comment>
<evidence type="ECO:0000256" key="7">
    <source>
        <dbReference type="ARBA" id="ARBA00042988"/>
    </source>
</evidence>
<evidence type="ECO:0000313" key="13">
    <source>
        <dbReference type="EMBL" id="CAH1155336.1"/>
    </source>
</evidence>
<dbReference type="GO" id="GO:0047837">
    <property type="term" value="F:D-xylose 1-dehydrogenase (NADP+) activity"/>
    <property type="evidence" value="ECO:0007669"/>
    <property type="project" value="UniProtKB-EC"/>
</dbReference>
<keyword evidence="2" id="KW-0560">Oxidoreductase</keyword>
<evidence type="ECO:0000256" key="4">
    <source>
        <dbReference type="ARBA" id="ARBA00038984"/>
    </source>
</evidence>
<protein>
    <recommendedName>
        <fullName evidence="5">Trans-1,2-dihydrobenzene-1,2-diol dehydrogenase</fullName>
        <ecNumber evidence="4">1.1.1.179</ecNumber>
        <ecNumber evidence="3">1.3.1.20</ecNumber>
    </recommendedName>
    <alternativeName>
        <fullName evidence="8">D-xylose 1-dehydrogenase</fullName>
    </alternativeName>
    <alternativeName>
        <fullName evidence="7">D-xylose-NADP dehydrogenase</fullName>
    </alternativeName>
    <alternativeName>
        <fullName evidence="6">Dimeric dihydrodiol dehydrogenase</fullName>
    </alternativeName>
</protein>
<evidence type="ECO:0000256" key="6">
    <source>
        <dbReference type="ARBA" id="ARBA00042926"/>
    </source>
</evidence>
<comment type="catalytic activity">
    <reaction evidence="9">
        <text>(1R,2R)-1,2-dihydrobenzene-1,2-diol + NADP(+) = catechol + NADPH + H(+)</text>
        <dbReference type="Rhea" id="RHEA:16729"/>
        <dbReference type="ChEBI" id="CHEBI:10702"/>
        <dbReference type="ChEBI" id="CHEBI:15378"/>
        <dbReference type="ChEBI" id="CHEBI:18135"/>
        <dbReference type="ChEBI" id="CHEBI:57783"/>
        <dbReference type="ChEBI" id="CHEBI:58349"/>
        <dbReference type="EC" id="1.3.1.20"/>
    </reaction>
</comment>
<dbReference type="Proteomes" id="UP001153737">
    <property type="component" value="Chromosome 2"/>
</dbReference>
<dbReference type="OrthoDB" id="2129491at2759"/>
<dbReference type="AlphaFoldDB" id="A0A9P0GT04"/>
<dbReference type="Gene3D" id="3.30.360.10">
    <property type="entry name" value="Dihydrodipicolinate Reductase, domain 2"/>
    <property type="match status" value="1"/>
</dbReference>
<dbReference type="InterPro" id="IPR055170">
    <property type="entry name" value="GFO_IDH_MocA-like_dom"/>
</dbReference>
<comment type="similarity">
    <text evidence="1">Belongs to the Gfo/Idh/MocA family.</text>
</comment>
<feature type="domain" description="Gfo/Idh/MocA-like oxidoreductase N-terminal" evidence="11">
    <location>
        <begin position="3"/>
        <end position="121"/>
    </location>
</feature>
<evidence type="ECO:0000259" key="11">
    <source>
        <dbReference type="Pfam" id="PF01408"/>
    </source>
</evidence>
<reference evidence="13" key="2">
    <citation type="submission" date="2022-10" db="EMBL/GenBank/DDBJ databases">
        <authorList>
            <consortium name="ENA_rothamsted_submissions"/>
            <consortium name="culmorum"/>
            <person name="King R."/>
        </authorList>
    </citation>
    <scope>NUCLEOTIDE SEQUENCE</scope>
</reference>
<evidence type="ECO:0000256" key="3">
    <source>
        <dbReference type="ARBA" id="ARBA00038853"/>
    </source>
</evidence>
<evidence type="ECO:0000256" key="10">
    <source>
        <dbReference type="ARBA" id="ARBA00049233"/>
    </source>
</evidence>
<reference evidence="13" key="1">
    <citation type="submission" date="2022-01" db="EMBL/GenBank/DDBJ databases">
        <authorList>
            <person name="King R."/>
        </authorList>
    </citation>
    <scope>NUCLEOTIDE SEQUENCE</scope>
</reference>
<evidence type="ECO:0000256" key="5">
    <source>
        <dbReference type="ARBA" id="ARBA00040603"/>
    </source>
</evidence>
<proteinExistence type="inferred from homology"/>
<dbReference type="InterPro" id="IPR036291">
    <property type="entry name" value="NAD(P)-bd_dom_sf"/>
</dbReference>
<dbReference type="EMBL" id="OU896708">
    <property type="protein sequence ID" value="CAH1155336.1"/>
    <property type="molecule type" value="Genomic_DNA"/>
</dbReference>
<dbReference type="InterPro" id="IPR000683">
    <property type="entry name" value="Gfo/Idh/MocA-like_OxRdtase_N"/>
</dbReference>